<dbReference type="Gene3D" id="1.20.910.10">
    <property type="entry name" value="Heme oxygenase-like"/>
    <property type="match status" value="1"/>
</dbReference>
<organism evidence="1 2">
    <name type="scientific">Mycolicibacterium iranicum</name>
    <name type="common">Mycobacterium iranicum</name>
    <dbReference type="NCBI Taxonomy" id="912594"/>
    <lineage>
        <taxon>Bacteria</taxon>
        <taxon>Bacillati</taxon>
        <taxon>Actinomycetota</taxon>
        <taxon>Actinomycetes</taxon>
        <taxon>Mycobacteriales</taxon>
        <taxon>Mycobacteriaceae</taxon>
        <taxon>Mycolicibacterium</taxon>
    </lineage>
</organism>
<dbReference type="Pfam" id="PF14518">
    <property type="entry name" value="Haem_oxygenas_2"/>
    <property type="match status" value="1"/>
</dbReference>
<name>A0A1X1WQL2_MYCIR</name>
<comment type="caution">
    <text evidence="1">The sequence shown here is derived from an EMBL/GenBank/DDBJ whole genome shotgun (WGS) entry which is preliminary data.</text>
</comment>
<dbReference type="AlphaFoldDB" id="A0A1X1WQL2"/>
<evidence type="ECO:0000313" key="2">
    <source>
        <dbReference type="Proteomes" id="UP000193622"/>
    </source>
</evidence>
<dbReference type="RefSeq" id="WP_036464070.1">
    <property type="nucleotide sequence ID" value="NZ_LQPC01000028.1"/>
</dbReference>
<reference evidence="1 2" key="1">
    <citation type="submission" date="2016-01" db="EMBL/GenBank/DDBJ databases">
        <title>The new phylogeny of the genus Mycobacterium.</title>
        <authorList>
            <person name="Tarcisio F."/>
            <person name="Conor M."/>
            <person name="Antonella G."/>
            <person name="Elisabetta G."/>
            <person name="Giulia F.S."/>
            <person name="Sara T."/>
            <person name="Anna F."/>
            <person name="Clotilde B."/>
            <person name="Roberto B."/>
            <person name="Veronica D.S."/>
            <person name="Fabio R."/>
            <person name="Monica P."/>
            <person name="Olivier J."/>
            <person name="Enrico T."/>
            <person name="Nicola S."/>
        </authorList>
    </citation>
    <scope>NUCLEOTIDE SEQUENCE [LARGE SCALE GENOMIC DNA]</scope>
    <source>
        <strain evidence="1 2">DSM 45541</strain>
    </source>
</reference>
<dbReference type="SMART" id="SM01236">
    <property type="entry name" value="Haem_oxygenase_2"/>
    <property type="match status" value="1"/>
</dbReference>
<accession>A0A1X1WQL2</accession>
<sequence length="344" mass="38113">MAGTYGGVIPLLLQPTLPDPRGPISMSVIELLAERAPLRYLARVETSLADADPAGIDLQLALYVCYELHYRGFADVDSAWEWNAGLLDLRGRLEELFLTDIQSCVGPIEADVSALEELDKLCVEPVNGNGPSYFLRDEGTWEQMREYFAHRSLYHLKEGDPHAWAIPRLTGQAKASFVAVEYDEFGAGKGARLHQQLFADLMEAAQLDTAYLGYLNDVPAESLAVVNVMSLFGLHRRHRGAAVGHFAATEVTSPPGSRRMVQALERFGAPQECRAFYAEHVEADAVHEQVVRTDVVGDLVAREPDLNADVVFGIRAFDLIENRLADHLMASWQAGRPSLRRELD</sequence>
<dbReference type="InterPro" id="IPR016084">
    <property type="entry name" value="Haem_Oase-like_multi-hlx"/>
</dbReference>
<dbReference type="Proteomes" id="UP000193622">
    <property type="component" value="Unassembled WGS sequence"/>
</dbReference>
<evidence type="ECO:0000313" key="1">
    <source>
        <dbReference type="EMBL" id="ORV88808.1"/>
    </source>
</evidence>
<dbReference type="SUPFAM" id="SSF48613">
    <property type="entry name" value="Heme oxygenase-like"/>
    <property type="match status" value="1"/>
</dbReference>
<protein>
    <recommendedName>
        <fullName evidence="3">Iron-containing redox enzyme family protein</fullName>
    </recommendedName>
</protein>
<proteinExistence type="predicted"/>
<evidence type="ECO:0008006" key="3">
    <source>
        <dbReference type="Google" id="ProtNLM"/>
    </source>
</evidence>
<dbReference type="EMBL" id="LQPC01000028">
    <property type="protein sequence ID" value="ORV88808.1"/>
    <property type="molecule type" value="Genomic_DNA"/>
</dbReference>
<gene>
    <name evidence="1" type="ORF">AWC12_13130</name>
</gene>